<protein>
    <submittedName>
        <fullName evidence="2">DUF1109 domain-containing protein</fullName>
    </submittedName>
</protein>
<organism evidence="2 3">
    <name type="scientific">Sphingomonas oryzagri</name>
    <dbReference type="NCBI Taxonomy" id="3042314"/>
    <lineage>
        <taxon>Bacteria</taxon>
        <taxon>Pseudomonadati</taxon>
        <taxon>Pseudomonadota</taxon>
        <taxon>Alphaproteobacteria</taxon>
        <taxon>Sphingomonadales</taxon>
        <taxon>Sphingomonadaceae</taxon>
        <taxon>Sphingomonas</taxon>
    </lineage>
</organism>
<feature type="transmembrane region" description="Helical" evidence="1">
    <location>
        <begin position="58"/>
        <end position="78"/>
    </location>
</feature>
<accession>A0ABT6MZ49</accession>
<keyword evidence="1" id="KW-1133">Transmembrane helix</keyword>
<feature type="transmembrane region" description="Helical" evidence="1">
    <location>
        <begin position="189"/>
        <end position="207"/>
    </location>
</feature>
<dbReference type="Proteomes" id="UP001160625">
    <property type="component" value="Unassembled WGS sequence"/>
</dbReference>
<name>A0ABT6MZ49_9SPHN</name>
<comment type="caution">
    <text evidence="2">The sequence shown here is derived from an EMBL/GenBank/DDBJ whole genome shotgun (WGS) entry which is preliminary data.</text>
</comment>
<dbReference type="InterPro" id="IPR009495">
    <property type="entry name" value="NrsF"/>
</dbReference>
<keyword evidence="3" id="KW-1185">Reference proteome</keyword>
<evidence type="ECO:0000313" key="3">
    <source>
        <dbReference type="Proteomes" id="UP001160625"/>
    </source>
</evidence>
<sequence>MSNDALILDLAADLAPVRRRSALRDSVWLLVLAAIETLLVLAAGLMRPDMGRMILEPFMMWKIGSLALLAGFSCAVAMRSFAPPFLPRRGLRGALGLAGLLMIGGLLLVSSADAGRPLLDRLSPAHGIMCSAAIIVLSLPMMAAVAVLMRRAAPVRPGESALAAGFAAATCGALVFTICCPMNDPLYVVVWYSLGVAVVTAMARWLLPRRFRL</sequence>
<proteinExistence type="predicted"/>
<gene>
    <name evidence="2" type="ORF">QGN17_06320</name>
</gene>
<feature type="transmembrane region" description="Helical" evidence="1">
    <location>
        <begin position="27"/>
        <end position="46"/>
    </location>
</feature>
<evidence type="ECO:0000256" key="1">
    <source>
        <dbReference type="SAM" id="Phobius"/>
    </source>
</evidence>
<dbReference type="EMBL" id="JARYGZ010000001">
    <property type="protein sequence ID" value="MDH7638340.1"/>
    <property type="molecule type" value="Genomic_DNA"/>
</dbReference>
<feature type="transmembrane region" description="Helical" evidence="1">
    <location>
        <begin position="90"/>
        <end position="112"/>
    </location>
</feature>
<keyword evidence="1" id="KW-0812">Transmembrane</keyword>
<feature type="transmembrane region" description="Helical" evidence="1">
    <location>
        <begin position="124"/>
        <end position="149"/>
    </location>
</feature>
<dbReference type="Pfam" id="PF06532">
    <property type="entry name" value="NrsF"/>
    <property type="match status" value="1"/>
</dbReference>
<keyword evidence="1" id="KW-0472">Membrane</keyword>
<feature type="transmembrane region" description="Helical" evidence="1">
    <location>
        <begin position="161"/>
        <end position="183"/>
    </location>
</feature>
<evidence type="ECO:0000313" key="2">
    <source>
        <dbReference type="EMBL" id="MDH7638340.1"/>
    </source>
</evidence>
<reference evidence="2" key="1">
    <citation type="submission" date="2023-04" db="EMBL/GenBank/DDBJ databases">
        <title>Sphingomonas sp. MAHUQ-71 isolated from rice field.</title>
        <authorList>
            <person name="Huq M.A."/>
        </authorList>
    </citation>
    <scope>NUCLEOTIDE SEQUENCE</scope>
    <source>
        <strain evidence="2">MAHUQ-71</strain>
    </source>
</reference>
<dbReference type="RefSeq" id="WP_281043650.1">
    <property type="nucleotide sequence ID" value="NZ_JARYGZ010000001.1"/>
</dbReference>